<dbReference type="InterPro" id="IPR001119">
    <property type="entry name" value="SLH_dom"/>
</dbReference>
<feature type="domain" description="SLH" evidence="4">
    <location>
        <begin position="678"/>
        <end position="735"/>
    </location>
</feature>
<dbReference type="AlphaFoldDB" id="A0A943SQU1"/>
<evidence type="ECO:0000256" key="1">
    <source>
        <dbReference type="ARBA" id="ARBA00004196"/>
    </source>
</evidence>
<evidence type="ECO:0000313" key="6">
    <source>
        <dbReference type="Proteomes" id="UP000748991"/>
    </source>
</evidence>
<feature type="region of interest" description="Disordered" evidence="2">
    <location>
        <begin position="36"/>
        <end position="97"/>
    </location>
</feature>
<feature type="compositionally biased region" description="Basic and acidic residues" evidence="2">
    <location>
        <begin position="88"/>
        <end position="97"/>
    </location>
</feature>
<keyword evidence="3" id="KW-0732">Signal</keyword>
<dbReference type="Proteomes" id="UP000748991">
    <property type="component" value="Unassembled WGS sequence"/>
</dbReference>
<reference evidence="5" key="1">
    <citation type="submission" date="2021-02" db="EMBL/GenBank/DDBJ databases">
        <title>Infant gut strain persistence is associated with maternal origin, phylogeny, and functional potential including surface adhesion and iron acquisition.</title>
        <authorList>
            <person name="Lou Y.C."/>
        </authorList>
    </citation>
    <scope>NUCLEOTIDE SEQUENCE</scope>
    <source>
        <strain evidence="5">L3_060_052G1_dasL3_060_052G1_concoct_1</strain>
    </source>
</reference>
<feature type="domain" description="SLH" evidence="4">
    <location>
        <begin position="552"/>
        <end position="613"/>
    </location>
</feature>
<dbReference type="EMBL" id="JAGZZP010000011">
    <property type="protein sequence ID" value="MBS6535446.1"/>
    <property type="molecule type" value="Genomic_DNA"/>
</dbReference>
<comment type="subcellular location">
    <subcellularLocation>
        <location evidence="1">Cell envelope</location>
    </subcellularLocation>
</comment>
<evidence type="ECO:0000256" key="3">
    <source>
        <dbReference type="SAM" id="SignalP"/>
    </source>
</evidence>
<name>A0A943SQU1_9FIRM</name>
<dbReference type="InterPro" id="IPR013783">
    <property type="entry name" value="Ig-like_fold"/>
</dbReference>
<sequence>MRNKKILGLLLAGVMVTSIPFNVFADDDNEGLELSEVEVPVAVAQEKEAETPKDKADQGTETEAGADKEESVGDQNVAGGQDGNQQADPKEGEKTSETKIITVIFEANGGKFDGKVEKDNDGKIKEPTAPTRDGFEFEGWYDGSTKVGFPYEVTKDVTLKAHWKEVKKPEVKKFTVTFNSKGGSSVDTQTIVEGKTATKPTAPTRKGYTFKGWYTDDGVFVNRFNFDTEITENTNLYAKWEEEKPAVPTKEDLYISDIEYDGNYVTGKVTSKGEAVKDATVTLKIDGSKTGYTDETDAYGRFKVYLGKYYDDYRYYDDYYYYRDGDRYYDGYRVYKDSDGDYYYIKNGKRNYIRYSNYYRRYRDYKADLVAEKDGFYSAEKNLWKDGYYYNNGRYYGRDWYSNKYDHRVYPTDISRSNYSTSGYLKGYKNRTVYVYDDGTYLGSDTIDSDGYFKVSWNSPRVSTSRSLEYYVNGTYVSDSSYSMIPVVNNVSAGAKFVRGNAGAYADVTVYDSNGTRLGGASAGSTGIFNISLNRELKAGETIKVEAKESGKTSRSTEVKIAGQEAKVAAKVNSPSYIAGYPDGTFKPGKEVTRAEAVRMFVTLVNEGKELPKNPTTKFKDANNKWYSDEINFAVSKGFISGYSDGTFKPNQGITRAEFAQMIAVFVKDGYPGSSNFKDVKGHWASNAIDQLYGNKKIKGFPDGTFKPDQKLTRAEAVTVLNSVFGRNTKSTSFANVNTNSLKKFSDVPKSHWAYYQIIDASNGHNAVKGDKAEDVSVWQ</sequence>
<dbReference type="Pfam" id="PF09479">
    <property type="entry name" value="Flg_new"/>
    <property type="match status" value="2"/>
</dbReference>
<accession>A0A943SQU1</accession>
<feature type="signal peptide" evidence="3">
    <location>
        <begin position="1"/>
        <end position="25"/>
    </location>
</feature>
<proteinExistence type="predicted"/>
<dbReference type="InterPro" id="IPR041498">
    <property type="entry name" value="Big_6"/>
</dbReference>
<feature type="domain" description="SLH" evidence="4">
    <location>
        <begin position="614"/>
        <end position="677"/>
    </location>
</feature>
<gene>
    <name evidence="5" type="ORF">KH327_06405</name>
</gene>
<evidence type="ECO:0000313" key="5">
    <source>
        <dbReference type="EMBL" id="MBS6535446.1"/>
    </source>
</evidence>
<dbReference type="InterPro" id="IPR042229">
    <property type="entry name" value="Listeria/Bacterioides_rpt_sf"/>
</dbReference>
<comment type="caution">
    <text evidence="5">The sequence shown here is derived from an EMBL/GenBank/DDBJ whole genome shotgun (WGS) entry which is preliminary data.</text>
</comment>
<dbReference type="NCBIfam" id="TIGR02543">
    <property type="entry name" value="List_Bact_rpt"/>
    <property type="match status" value="2"/>
</dbReference>
<organism evidence="5 6">
    <name type="scientific">Peptoniphilus harei</name>
    <dbReference type="NCBI Taxonomy" id="54005"/>
    <lineage>
        <taxon>Bacteria</taxon>
        <taxon>Bacillati</taxon>
        <taxon>Bacillota</taxon>
        <taxon>Tissierellia</taxon>
        <taxon>Tissierellales</taxon>
        <taxon>Peptoniphilaceae</taxon>
        <taxon>Peptoniphilus</taxon>
    </lineage>
</organism>
<feature type="compositionally biased region" description="Basic and acidic residues" evidence="2">
    <location>
        <begin position="45"/>
        <end position="58"/>
    </location>
</feature>
<protein>
    <submittedName>
        <fullName evidence="5">S-layer homology domain-containing protein</fullName>
    </submittedName>
</protein>
<feature type="chain" id="PRO_5037437835" evidence="3">
    <location>
        <begin position="26"/>
        <end position="780"/>
    </location>
</feature>
<evidence type="ECO:0000256" key="2">
    <source>
        <dbReference type="SAM" id="MobiDB-lite"/>
    </source>
</evidence>
<dbReference type="Pfam" id="PF17936">
    <property type="entry name" value="Big_6"/>
    <property type="match status" value="1"/>
</dbReference>
<dbReference type="Gene3D" id="2.60.40.4270">
    <property type="entry name" value="Listeria-Bacteroides repeat domain"/>
    <property type="match status" value="2"/>
</dbReference>
<dbReference type="InterPro" id="IPR051465">
    <property type="entry name" value="Cell_Envelope_Struct_Comp"/>
</dbReference>
<dbReference type="RefSeq" id="WP_278638067.1">
    <property type="nucleotide sequence ID" value="NZ_JAGZZP010000011.1"/>
</dbReference>
<dbReference type="Pfam" id="PF00395">
    <property type="entry name" value="SLH"/>
    <property type="match status" value="3"/>
</dbReference>
<dbReference type="Gene3D" id="2.60.40.10">
    <property type="entry name" value="Immunoglobulins"/>
    <property type="match status" value="1"/>
</dbReference>
<dbReference type="PANTHER" id="PTHR43308">
    <property type="entry name" value="OUTER MEMBRANE PROTEIN ALPHA-RELATED"/>
    <property type="match status" value="1"/>
</dbReference>
<dbReference type="InterPro" id="IPR013378">
    <property type="entry name" value="InlB-like_B-rpt"/>
</dbReference>
<dbReference type="GO" id="GO:0030313">
    <property type="term" value="C:cell envelope"/>
    <property type="evidence" value="ECO:0007669"/>
    <property type="project" value="UniProtKB-SubCell"/>
</dbReference>
<dbReference type="PROSITE" id="PS51272">
    <property type="entry name" value="SLH"/>
    <property type="match status" value="3"/>
</dbReference>
<evidence type="ECO:0000259" key="4">
    <source>
        <dbReference type="PROSITE" id="PS51272"/>
    </source>
</evidence>